<feature type="region of interest" description="Disordered" evidence="1">
    <location>
        <begin position="331"/>
        <end position="356"/>
    </location>
</feature>
<feature type="compositionally biased region" description="Polar residues" evidence="1">
    <location>
        <begin position="155"/>
        <end position="191"/>
    </location>
</feature>
<feature type="region of interest" description="Disordered" evidence="1">
    <location>
        <begin position="649"/>
        <end position="684"/>
    </location>
</feature>
<evidence type="ECO:0000313" key="3">
    <source>
        <dbReference type="Proteomes" id="UP001303889"/>
    </source>
</evidence>
<dbReference type="Proteomes" id="UP001303889">
    <property type="component" value="Unassembled WGS sequence"/>
</dbReference>
<dbReference type="AlphaFoldDB" id="A0AAN6RUE8"/>
<dbReference type="EMBL" id="MU855427">
    <property type="protein sequence ID" value="KAK3903827.1"/>
    <property type="molecule type" value="Genomic_DNA"/>
</dbReference>
<evidence type="ECO:0000313" key="2">
    <source>
        <dbReference type="EMBL" id="KAK3903827.1"/>
    </source>
</evidence>
<reference evidence="2" key="1">
    <citation type="journal article" date="2023" name="Mol. Phylogenet. Evol.">
        <title>Genome-scale phylogeny and comparative genomics of the fungal order Sordariales.</title>
        <authorList>
            <person name="Hensen N."/>
            <person name="Bonometti L."/>
            <person name="Westerberg I."/>
            <person name="Brannstrom I.O."/>
            <person name="Guillou S."/>
            <person name="Cros-Aarteil S."/>
            <person name="Calhoun S."/>
            <person name="Haridas S."/>
            <person name="Kuo A."/>
            <person name="Mondo S."/>
            <person name="Pangilinan J."/>
            <person name="Riley R."/>
            <person name="LaButti K."/>
            <person name="Andreopoulos B."/>
            <person name="Lipzen A."/>
            <person name="Chen C."/>
            <person name="Yan M."/>
            <person name="Daum C."/>
            <person name="Ng V."/>
            <person name="Clum A."/>
            <person name="Steindorff A."/>
            <person name="Ohm R.A."/>
            <person name="Martin F."/>
            <person name="Silar P."/>
            <person name="Natvig D.O."/>
            <person name="Lalanne C."/>
            <person name="Gautier V."/>
            <person name="Ament-Velasquez S.L."/>
            <person name="Kruys A."/>
            <person name="Hutchinson M.I."/>
            <person name="Powell A.J."/>
            <person name="Barry K."/>
            <person name="Miller A.N."/>
            <person name="Grigoriev I.V."/>
            <person name="Debuchy R."/>
            <person name="Gladieux P."/>
            <person name="Hiltunen Thoren M."/>
            <person name="Johannesson H."/>
        </authorList>
    </citation>
    <scope>NUCLEOTIDE SEQUENCE</scope>
    <source>
        <strain evidence="2">CBS 103.79</strain>
    </source>
</reference>
<accession>A0AAN6RUE8</accession>
<feature type="region of interest" description="Disordered" evidence="1">
    <location>
        <begin position="603"/>
        <end position="631"/>
    </location>
</feature>
<gene>
    <name evidence="2" type="ORF">C8A05DRAFT_14223</name>
</gene>
<protein>
    <submittedName>
        <fullName evidence="2">Uncharacterized protein</fullName>
    </submittedName>
</protein>
<feature type="region of interest" description="Disordered" evidence="1">
    <location>
        <begin position="1"/>
        <end position="49"/>
    </location>
</feature>
<keyword evidence="3" id="KW-1185">Reference proteome</keyword>
<organism evidence="2 3">
    <name type="scientific">Staphylotrichum tortipilum</name>
    <dbReference type="NCBI Taxonomy" id="2831512"/>
    <lineage>
        <taxon>Eukaryota</taxon>
        <taxon>Fungi</taxon>
        <taxon>Dikarya</taxon>
        <taxon>Ascomycota</taxon>
        <taxon>Pezizomycotina</taxon>
        <taxon>Sordariomycetes</taxon>
        <taxon>Sordariomycetidae</taxon>
        <taxon>Sordariales</taxon>
        <taxon>Chaetomiaceae</taxon>
        <taxon>Staphylotrichum</taxon>
    </lineage>
</organism>
<feature type="compositionally biased region" description="Pro residues" evidence="1">
    <location>
        <begin position="819"/>
        <end position="835"/>
    </location>
</feature>
<feature type="compositionally biased region" description="Basic residues" evidence="1">
    <location>
        <begin position="19"/>
        <end position="30"/>
    </location>
</feature>
<reference evidence="2" key="2">
    <citation type="submission" date="2023-05" db="EMBL/GenBank/DDBJ databases">
        <authorList>
            <consortium name="Lawrence Berkeley National Laboratory"/>
            <person name="Steindorff A."/>
            <person name="Hensen N."/>
            <person name="Bonometti L."/>
            <person name="Westerberg I."/>
            <person name="Brannstrom I.O."/>
            <person name="Guillou S."/>
            <person name="Cros-Aarteil S."/>
            <person name="Calhoun S."/>
            <person name="Haridas S."/>
            <person name="Kuo A."/>
            <person name="Mondo S."/>
            <person name="Pangilinan J."/>
            <person name="Riley R."/>
            <person name="Labutti K."/>
            <person name="Andreopoulos B."/>
            <person name="Lipzen A."/>
            <person name="Chen C."/>
            <person name="Yanf M."/>
            <person name="Daum C."/>
            <person name="Ng V."/>
            <person name="Clum A."/>
            <person name="Ohm R."/>
            <person name="Martin F."/>
            <person name="Silar P."/>
            <person name="Natvig D."/>
            <person name="Lalanne C."/>
            <person name="Gautier V."/>
            <person name="Ament-Velasquez S.L."/>
            <person name="Kruys A."/>
            <person name="Hutchinson M.I."/>
            <person name="Powell A.J."/>
            <person name="Barry K."/>
            <person name="Miller A.N."/>
            <person name="Grigoriev I.V."/>
            <person name="Debuchy R."/>
            <person name="Gladieux P."/>
            <person name="Thoren M.H."/>
            <person name="Johannesson H."/>
        </authorList>
    </citation>
    <scope>NUCLEOTIDE SEQUENCE</scope>
    <source>
        <strain evidence="2">CBS 103.79</strain>
    </source>
</reference>
<feature type="region of interest" description="Disordered" evidence="1">
    <location>
        <begin position="738"/>
        <end position="774"/>
    </location>
</feature>
<name>A0AAN6RUE8_9PEZI</name>
<feature type="region of interest" description="Disordered" evidence="1">
    <location>
        <begin position="807"/>
        <end position="868"/>
    </location>
</feature>
<proteinExistence type="predicted"/>
<sequence>DDLGNTRQDNLPLDDKPKHHDHGHNVRHGGRWAYNNHGFPAPPPAQRAQPAHNIASMGWSLDDVWKGIANIVPDAISAGAFDDEDAHGVKGLDDLGGGRLYDNTGASLSQRDRVTGKTMRILEQRDKRSAFQFSQQPMANKKVRANGPSGGHRSATMSVASQQQNRAASMRSASRDTSMSSGSRHTQTNVNPMARPVRPPRPPTARPLDLPMTTAEIDPNTPLPFEIPNILFKINVRFLSRDINPALPALVVLSAAKPPQLGFFTTVLFSRKFCEWPISAWYDYSTGADNQLGMSFQDGHSSFQSYQLYFNEEKELVQFMDVMRVLKDGKPADEAASKTPAPVPRPPTPASKAPAPVLTTTTGVPAALAPVATKTSVHVAAPTKGESVGPPTPQTMVAGFGPHPATLPVAKVMNGPVQAELQDEKMAESVHGTLIDLENDDKSVADSQPPSEATDLLLTLDTHDFSKEADSHISPADHVPRKEIVDTARNLFNFFLLTGTGGKAETMAQLNEMAEGVCSGVLEHMIQDARARGFSTDHLEEIREMVNGVFAALVAAKKKTLPDGTAFRPSRLQYTAFELMSMRHGAVQPPGCFFEVPYLPKPGDRPRQVSGSSRGRAFSQPSPKPRTTFDQSQAAKSANAMQWVLGAVESKPAPQAPGKESKKVGADTMATARPGDSGLQRSRWASGSVDIKHANYFTGPAYERTWSKRSYLEDLAQLDPNAKITAGAEDLMNLYFPMPQDEEKEPGPTTARRPTRDGQVPPPNPSRSGPDTPVREMENLRMRMARLTLLSPTPRFVLTTSAALMPSRARQAHSNSFIVPPPPGPEKPAVPPPAQPTMRGLGASRHSSGTVLTSAGKFDHHVAGSGRK</sequence>
<evidence type="ECO:0000256" key="1">
    <source>
        <dbReference type="SAM" id="MobiDB-lite"/>
    </source>
</evidence>
<comment type="caution">
    <text evidence="2">The sequence shown here is derived from an EMBL/GenBank/DDBJ whole genome shotgun (WGS) entry which is preliminary data.</text>
</comment>
<feature type="region of interest" description="Disordered" evidence="1">
    <location>
        <begin position="136"/>
        <end position="206"/>
    </location>
</feature>
<feature type="non-terminal residue" evidence="2">
    <location>
        <position position="1"/>
    </location>
</feature>